<keyword evidence="2" id="KW-0732">Signal</keyword>
<reference evidence="3 4" key="1">
    <citation type="journal article" date="2021" name="ISME Commun">
        <title>Automated analysis of genomic sequences facilitates high-throughput and comprehensive description of bacteria.</title>
        <authorList>
            <person name="Hitch T.C.A."/>
        </authorList>
    </citation>
    <scope>NUCLEOTIDE SEQUENCE [LARGE SCALE GENOMIC DNA]</scope>
    <source>
        <strain evidence="3 4">Sanger_18</strain>
    </source>
</reference>
<proteinExistence type="predicted"/>
<evidence type="ECO:0000256" key="2">
    <source>
        <dbReference type="SAM" id="SignalP"/>
    </source>
</evidence>
<feature type="region of interest" description="Disordered" evidence="1">
    <location>
        <begin position="40"/>
        <end position="67"/>
    </location>
</feature>
<keyword evidence="4" id="KW-1185">Reference proteome</keyword>
<gene>
    <name evidence="3" type="ORF">OCV77_08190</name>
</gene>
<evidence type="ECO:0000256" key="1">
    <source>
        <dbReference type="SAM" id="MobiDB-lite"/>
    </source>
</evidence>
<sequence>MKCTWKRKQGWFLAILLAAVFVSAGCTGKADADLPVGAEGEVKQQEAGQTDAQADEDLSAEDETGREDQAEDVLLLAGRKKVVGVQPDGTADLLYEAGEGYYVQSAVYGDGIVFVAVYQEQNSESTDSGELERRLCAVEDGEETVLLDIDDTMSWALQMEYVDGSLIVEYVMEDYANFNNSSETKVIDFTKTSEGWQQGDRYQKLAELPGFAEGSIYANWKRALESLKSCGELITFDSEGNRLISYDTDGNLLWESALLQDTYDVDEVNSDYTVYSYTDYPEEDRYDLYDGSLILHDNRTGEEQTLFTWNEKSEDKRAIPLKLTEDKLYYYQSEEKQEEREVFDRKQIYSYELKTGEETFLYEAGRLAGPPMNTITAGVSGFDVYQGRYYFAAMEEDSIGWAVLSEDEIGKTPAGGKSYPGAYFSVWDEKRDFRQYGTVEGIKKTVISDSYDIDVYEYYQECFKLDPSYEQAERINETLKEIWEGDIRYAEDGAAQELSYLTGNDELDGYSRSMYPLSYDNELSRVEVLGADYLTVDYSGYEYTGGAHGYPYRSHYLFDLTTGEEKTLADLYQGSVEEFKDIVAQYSVQNWKDNPDPYFGWDSEDAAYADLYDNASLDMLMRYGTDGIVIEYSPYEYGPYASGYIGVEIPYEALNINL</sequence>
<dbReference type="PROSITE" id="PS51257">
    <property type="entry name" value="PROKAR_LIPOPROTEIN"/>
    <property type="match status" value="1"/>
</dbReference>
<organism evidence="3 4">
    <name type="scientific">Suilimivivens aceti</name>
    <dbReference type="NCBI Taxonomy" id="2981774"/>
    <lineage>
        <taxon>Bacteria</taxon>
        <taxon>Bacillati</taxon>
        <taxon>Bacillota</taxon>
        <taxon>Clostridia</taxon>
        <taxon>Lachnospirales</taxon>
        <taxon>Lachnospiraceae</taxon>
        <taxon>Suilimivivens</taxon>
    </lineage>
</organism>
<accession>A0ABT2T2L0</accession>
<protein>
    <submittedName>
        <fullName evidence="3">RsiV family protein</fullName>
    </submittedName>
</protein>
<dbReference type="Gene3D" id="3.90.640.20">
    <property type="entry name" value="Heat-shock cognate protein, ATPase"/>
    <property type="match status" value="1"/>
</dbReference>
<name>A0ABT2T2L0_9FIRM</name>
<feature type="compositionally biased region" description="Acidic residues" evidence="1">
    <location>
        <begin position="53"/>
        <end position="67"/>
    </location>
</feature>
<dbReference type="RefSeq" id="WP_262574544.1">
    <property type="nucleotide sequence ID" value="NZ_JAOQKJ010000006.1"/>
</dbReference>
<evidence type="ECO:0000313" key="4">
    <source>
        <dbReference type="Proteomes" id="UP001652432"/>
    </source>
</evidence>
<evidence type="ECO:0000313" key="3">
    <source>
        <dbReference type="EMBL" id="MCU6744473.1"/>
    </source>
</evidence>
<dbReference type="EMBL" id="JAOQKJ010000006">
    <property type="protein sequence ID" value="MCU6744473.1"/>
    <property type="molecule type" value="Genomic_DNA"/>
</dbReference>
<dbReference type="SUPFAM" id="SSF63829">
    <property type="entry name" value="Calcium-dependent phosphotriesterase"/>
    <property type="match status" value="1"/>
</dbReference>
<feature type="signal peptide" evidence="2">
    <location>
        <begin position="1"/>
        <end position="24"/>
    </location>
</feature>
<comment type="caution">
    <text evidence="3">The sequence shown here is derived from an EMBL/GenBank/DDBJ whole genome shotgun (WGS) entry which is preliminary data.</text>
</comment>
<dbReference type="Gene3D" id="3.30.565.40">
    <property type="entry name" value="Fervidobacterium nodosum Rt17-B1 like"/>
    <property type="match status" value="1"/>
</dbReference>
<dbReference type="InterPro" id="IPR037126">
    <property type="entry name" value="PdaC/RsiV-like_sf"/>
</dbReference>
<dbReference type="Proteomes" id="UP001652432">
    <property type="component" value="Unassembled WGS sequence"/>
</dbReference>
<feature type="chain" id="PRO_5046155992" evidence="2">
    <location>
        <begin position="25"/>
        <end position="658"/>
    </location>
</feature>